<dbReference type="InterPro" id="IPR016035">
    <property type="entry name" value="Acyl_Trfase/lysoPLipase"/>
</dbReference>
<organism evidence="5 6">
    <name type="scientific">Dongia soli</name>
    <dbReference type="NCBI Taxonomy" id="600628"/>
    <lineage>
        <taxon>Bacteria</taxon>
        <taxon>Pseudomonadati</taxon>
        <taxon>Pseudomonadota</taxon>
        <taxon>Alphaproteobacteria</taxon>
        <taxon>Rhodospirillales</taxon>
        <taxon>Dongiaceae</taxon>
        <taxon>Dongia</taxon>
    </lineage>
</organism>
<evidence type="ECO:0000313" key="6">
    <source>
        <dbReference type="Proteomes" id="UP001279642"/>
    </source>
</evidence>
<evidence type="ECO:0000259" key="4">
    <source>
        <dbReference type="Pfam" id="PF05199"/>
    </source>
</evidence>
<feature type="transmembrane region" description="Helical" evidence="2">
    <location>
        <begin position="988"/>
        <end position="1008"/>
    </location>
</feature>
<dbReference type="Pfam" id="PF00732">
    <property type="entry name" value="GMC_oxred_N"/>
    <property type="match status" value="1"/>
</dbReference>
<keyword evidence="2" id="KW-0472">Membrane</keyword>
<dbReference type="SUPFAM" id="SSF52151">
    <property type="entry name" value="FabD/lysophospholipase-like"/>
    <property type="match status" value="2"/>
</dbReference>
<dbReference type="Gene3D" id="3.40.1090.10">
    <property type="entry name" value="Cytosolic phospholipase A2 catalytic domain"/>
    <property type="match status" value="1"/>
</dbReference>
<evidence type="ECO:0000256" key="1">
    <source>
        <dbReference type="ARBA" id="ARBA00010790"/>
    </source>
</evidence>
<dbReference type="PANTHER" id="PTHR11552:SF213">
    <property type="entry name" value="DEHYDROGENASE, PUTATIVE-RELATED"/>
    <property type="match status" value="1"/>
</dbReference>
<dbReference type="InterPro" id="IPR007867">
    <property type="entry name" value="GMC_OxRtase_C"/>
</dbReference>
<feature type="domain" description="Glucose-methanol-choline oxidoreductase N-terminal" evidence="3">
    <location>
        <begin position="301"/>
        <end position="435"/>
    </location>
</feature>
<dbReference type="InterPro" id="IPR000172">
    <property type="entry name" value="GMC_OxRdtase_N"/>
</dbReference>
<feature type="transmembrane region" description="Helical" evidence="2">
    <location>
        <begin position="1063"/>
        <end position="1089"/>
    </location>
</feature>
<dbReference type="SUPFAM" id="SSF54373">
    <property type="entry name" value="FAD-linked reductases, C-terminal domain"/>
    <property type="match status" value="1"/>
</dbReference>
<comment type="caution">
    <text evidence="5">The sequence shown here is derived from an EMBL/GenBank/DDBJ whole genome shotgun (WGS) entry which is preliminary data.</text>
</comment>
<keyword evidence="2" id="KW-1133">Transmembrane helix</keyword>
<name>A0ABU5E5F0_9PROT</name>
<sequence>MPLETGATGLIDLAGDPARTPFDYIVIGSGAGGGPLAARLALNGRSVLLLEAGGDVAVDSAGEPREVHQVPAFHGAATEDPEAAWEFSVRHYADDLAQAKDTKYSSSHDPSASGGIGKGGIFYPRAAAIGGCTSHHAMIVIRPDDSDWDRIAELTGDETWRSENMQGYFPKIERCLYYAVYKGFLGKILGGVLRLIQYVATLINPRSQLDPGGHGFNGWQPTSFIDPFVIAGIARSDRTFLSLLADVIWSALAAKNGKSMLQRALARLQIIQFLDPNARSPILTSRARLSLISIGTDGAQRIGVREWLMQVRHAFPERLVIKTHAHAVRLIFTNDTQDSPPRAVGVRVALGEHLYRASPKSGDHAQIEYAAFYARQEIIVAGGVFNSPQLLMLSGIGPAADLRQLGIKGPSDVAGKEIAEIVDLPGVGANLQDRYEICIVSETKKPFTTLNGATFDPDDQSDPLLKQWQRDRTGLYATNGGALAMMFSQPGNNPSAEPDLFVFGAPAAFRGYYWGWSKELLCPVKGDEAIQRNLWSWIILKAHTSNSQGKVSLRSADFLDVPDINFNSFSGSAAGVKKDIDALTYAVAHMREINAKIRVMQNEIQPGQQLSDGSPGLVDWIKNEAWGHHACGTCRIGADPWRADLRQLEDRGAVLDSRFRVHGVRGLRVVDASVFPHIPGYFIVTPVFMIAEKAADTILADSVTYPSALAFREAERIHIRRAVADPGGDVGEATPHLPADCIGLALSGGGIRSATYCLGVLQAMASRNLLRRVDILSTVSGGGYIGGFLGRLYTRLTEEVADKAGRVQEILADNSTAELWWLRQHADYLGGAGRSDIENSLAVFARNLASVHLAIGALFVAAFGALRWIADLYLPAAGQGWQVMGIDLSPWWIVTGAMLVFVLIPLAGSYWLTPEAGAKRPYPVSSVLLWLVLVGGMIALTGLPDARSFGFLGVAILLATWLWQEVVRWRIDMDGLDHRAAALVRNRITRLLGGAILLFTTMLLFLAIDSLARAASAGSLGRWVGAVMLLIAPFLPALRTVAISLVPGRVTAVGGPVNRKTRMLLFAALGFAFAALFAFACDTAAQAAFDTSRALGIWTVIVTISGSVVLGRATNFLNLSSLHAALAQRLIRTFLGASNDRRVHPSGTDAPKPVQIADENDDESFGRYHPEEHGGPMHLINVCINQTVDVLSGRELRQNKGVSMCVGPAGINVGRRYHAIWQGNDLPQTSTATEPVTALPTVPDPHAFHVLGRSDGHPAQVEELSLGNWLAISAASLATGIGRYSSLPISLLLGLVNVRLGYWWDSCIKPDERPGRYPPSLWRRFKSLPSTIFGVQAMLLNEWRGHFDGPSARRWYLSDGGHFDNTALYELIRRQLPFIIAVDGGEDENYHLNDLAVLTRQVRLDFGATLDWLRPVADESGNAWNALLNAASSPIPTWIRKRLQPEAIGAIEDIKRNSIHGAALAQISYDGQPGKITWLLLVKANLAPKIAVDVRNYAAVHPLFPNESTLDQFFDDDQWESYRLLGEQAGLMVFS</sequence>
<dbReference type="PANTHER" id="PTHR11552">
    <property type="entry name" value="GLUCOSE-METHANOL-CHOLINE GMC OXIDOREDUCTASE"/>
    <property type="match status" value="1"/>
</dbReference>
<comment type="similarity">
    <text evidence="1">Belongs to the GMC oxidoreductase family.</text>
</comment>
<dbReference type="InterPro" id="IPR012132">
    <property type="entry name" value="GMC_OxRdtase"/>
</dbReference>
<evidence type="ECO:0000256" key="2">
    <source>
        <dbReference type="SAM" id="Phobius"/>
    </source>
</evidence>
<feature type="transmembrane region" description="Helical" evidence="2">
    <location>
        <begin position="924"/>
        <end position="943"/>
    </location>
</feature>
<feature type="transmembrane region" description="Helical" evidence="2">
    <location>
        <begin position="890"/>
        <end position="912"/>
    </location>
</feature>
<dbReference type="Pfam" id="PF05199">
    <property type="entry name" value="GMC_oxred_C"/>
    <property type="match status" value="1"/>
</dbReference>
<accession>A0ABU5E5F0</accession>
<dbReference type="EMBL" id="JAXCLW010000001">
    <property type="protein sequence ID" value="MDY0881491.1"/>
    <property type="molecule type" value="Genomic_DNA"/>
</dbReference>
<keyword evidence="6" id="KW-1185">Reference proteome</keyword>
<protein>
    <submittedName>
        <fullName evidence="5">GMC oxidoreductase</fullName>
    </submittedName>
</protein>
<evidence type="ECO:0000259" key="3">
    <source>
        <dbReference type="Pfam" id="PF00732"/>
    </source>
</evidence>
<dbReference type="Proteomes" id="UP001279642">
    <property type="component" value="Unassembled WGS sequence"/>
</dbReference>
<dbReference type="Gene3D" id="3.50.50.60">
    <property type="entry name" value="FAD/NAD(P)-binding domain"/>
    <property type="match status" value="2"/>
</dbReference>
<feature type="transmembrane region" description="Helical" evidence="2">
    <location>
        <begin position="848"/>
        <end position="870"/>
    </location>
</feature>
<feature type="transmembrane region" description="Helical" evidence="2">
    <location>
        <begin position="949"/>
        <end position="967"/>
    </location>
</feature>
<gene>
    <name evidence="5" type="ORF">SMD27_01410</name>
</gene>
<feature type="transmembrane region" description="Helical" evidence="2">
    <location>
        <begin position="1020"/>
        <end position="1042"/>
    </location>
</feature>
<dbReference type="InterPro" id="IPR036188">
    <property type="entry name" value="FAD/NAD-bd_sf"/>
</dbReference>
<dbReference type="SUPFAM" id="SSF51905">
    <property type="entry name" value="FAD/NAD(P)-binding domain"/>
    <property type="match status" value="1"/>
</dbReference>
<keyword evidence="2" id="KW-0812">Transmembrane</keyword>
<reference evidence="5 6" key="1">
    <citation type="journal article" date="2016" name="Antonie Van Leeuwenhoek">
        <title>Dongia soli sp. nov., isolated from soil from Dokdo, Korea.</title>
        <authorList>
            <person name="Kim D.U."/>
            <person name="Lee H."/>
            <person name="Kim H."/>
            <person name="Kim S.G."/>
            <person name="Ka J.O."/>
        </authorList>
    </citation>
    <scope>NUCLEOTIDE SEQUENCE [LARGE SCALE GENOMIC DNA]</scope>
    <source>
        <strain evidence="5 6">D78</strain>
    </source>
</reference>
<feature type="domain" description="Glucose-methanol-choline oxidoreductase C-terminal" evidence="4">
    <location>
        <begin position="546"/>
        <end position="691"/>
    </location>
</feature>
<proteinExistence type="inferred from homology"/>
<evidence type="ECO:0000313" key="5">
    <source>
        <dbReference type="EMBL" id="MDY0881491.1"/>
    </source>
</evidence>
<feature type="transmembrane region" description="Helical" evidence="2">
    <location>
        <begin position="1095"/>
        <end position="1113"/>
    </location>
</feature>